<evidence type="ECO:0000313" key="6">
    <source>
        <dbReference type="EMBL" id="KAG9454278.1"/>
    </source>
</evidence>
<reference evidence="6 7" key="1">
    <citation type="submission" date="2021-07" db="EMBL/GenBank/DDBJ databases">
        <title>The Aristolochia fimbriata genome: insights into angiosperm evolution, floral development and chemical biosynthesis.</title>
        <authorList>
            <person name="Jiao Y."/>
        </authorList>
    </citation>
    <scope>NUCLEOTIDE SEQUENCE [LARGE SCALE GENOMIC DNA]</scope>
    <source>
        <strain evidence="6">IBCAS-2021</strain>
        <tissue evidence="6">Leaf</tissue>
    </source>
</reference>
<evidence type="ECO:0000256" key="1">
    <source>
        <dbReference type="ARBA" id="ARBA00022737"/>
    </source>
</evidence>
<organism evidence="6 7">
    <name type="scientific">Aristolochia fimbriata</name>
    <name type="common">White veined hardy Dutchman's pipe vine</name>
    <dbReference type="NCBI Taxonomy" id="158543"/>
    <lineage>
        <taxon>Eukaryota</taxon>
        <taxon>Viridiplantae</taxon>
        <taxon>Streptophyta</taxon>
        <taxon>Embryophyta</taxon>
        <taxon>Tracheophyta</taxon>
        <taxon>Spermatophyta</taxon>
        <taxon>Magnoliopsida</taxon>
        <taxon>Magnoliidae</taxon>
        <taxon>Piperales</taxon>
        <taxon>Aristolochiaceae</taxon>
        <taxon>Aristolochia</taxon>
    </lineage>
</organism>
<dbReference type="InterPro" id="IPR011598">
    <property type="entry name" value="bHLH_dom"/>
</dbReference>
<dbReference type="Gene3D" id="1.25.40.10">
    <property type="entry name" value="Tetratricopeptide repeat domain"/>
    <property type="match status" value="1"/>
</dbReference>
<dbReference type="CDD" id="cd11393">
    <property type="entry name" value="bHLH_AtbHLH_like"/>
    <property type="match status" value="1"/>
</dbReference>
<dbReference type="InterPro" id="IPR044646">
    <property type="entry name" value="EMB1417-like"/>
</dbReference>
<feature type="domain" description="BHLH" evidence="5">
    <location>
        <begin position="158"/>
        <end position="207"/>
    </location>
</feature>
<dbReference type="InterPro" id="IPR011990">
    <property type="entry name" value="TPR-like_helical_dom_sf"/>
</dbReference>
<dbReference type="SUPFAM" id="SSF47459">
    <property type="entry name" value="HLH, helix-loop-helix DNA-binding domain"/>
    <property type="match status" value="1"/>
</dbReference>
<gene>
    <name evidence="6" type="ORF">H6P81_007182</name>
</gene>
<keyword evidence="2" id="KW-0805">Transcription regulation</keyword>
<dbReference type="PANTHER" id="PTHR46782">
    <property type="entry name" value="OS01G0757700 PROTEIN"/>
    <property type="match status" value="1"/>
</dbReference>
<dbReference type="InterPro" id="IPR045239">
    <property type="entry name" value="bHLH95_bHLH"/>
</dbReference>
<dbReference type="Gene3D" id="4.10.280.10">
    <property type="entry name" value="Helix-loop-helix DNA-binding domain"/>
    <property type="match status" value="1"/>
</dbReference>
<feature type="repeat" description="PPR" evidence="4">
    <location>
        <begin position="522"/>
        <end position="556"/>
    </location>
</feature>
<evidence type="ECO:0000256" key="2">
    <source>
        <dbReference type="ARBA" id="ARBA00023015"/>
    </source>
</evidence>
<evidence type="ECO:0000259" key="5">
    <source>
        <dbReference type="PROSITE" id="PS50888"/>
    </source>
</evidence>
<dbReference type="PROSITE" id="PS51375">
    <property type="entry name" value="PPR"/>
    <property type="match status" value="1"/>
</dbReference>
<keyword evidence="1" id="KW-0677">Repeat</keyword>
<sequence>MLEQEINSSKCVMEAKQFHVRNLFMQGTTSSAVSAAPCPTDDVSPWLSGSDTFMEPSQLLCPEKHMQMALVSVPLFSSTTTDASSSSGFRPLFSGWIHGSSGKNINLVPGSQRCSKKLKYLCKLEQEDETNRNYPRVSLLDELKLLHYSAPPWVWSERVLVGKDEMARRRRRKVAERFETLQKLMPTKRKMDTATMLGEATKYVKFLEAQVRTLNWMPLQAMDSSSSTTTPSRQQLLQVMVNSAPVQNQLYSNGWCVFSAEQVELLKRLSSASLDIFSSSRSFHEVDALVQLGANKLHPTSCCSLKLEFWTLMLGSTMVLHLGKSFFLSNFPRMTESGVGMENLCFVHLPMEKKVQSLLAIRVGENQDFNSLTHHQKAKKLIPCAKASGEKDRKVKNKNGKTEHHLWMKRDSAGSGRKALNLVHIISKLPNEREVIYGALDKWTAFETEFPLIAAAKALTILRRRKQWSRIIQVSKWMLSKGQGMSMGTYDTLLLAFDMDGRVDEAESLWNTILQRHTRSVSRRLFSRMISLYDHHHMPDKITEVFADMEELGVKPDEDTVKRIGSAFRKAGEEDKEKLLTKKYEKKWRYLHFKGERVRVRPTPSWDEIAGQIRILLR</sequence>
<dbReference type="EMBL" id="JAINDJ010000003">
    <property type="protein sequence ID" value="KAG9454278.1"/>
    <property type="molecule type" value="Genomic_DNA"/>
</dbReference>
<protein>
    <recommendedName>
        <fullName evidence="5">BHLH domain-containing protein</fullName>
    </recommendedName>
</protein>
<dbReference type="InterPro" id="IPR036638">
    <property type="entry name" value="HLH_DNA-bd_sf"/>
</dbReference>
<evidence type="ECO:0000256" key="4">
    <source>
        <dbReference type="PROSITE-ProRule" id="PRU00708"/>
    </source>
</evidence>
<evidence type="ECO:0000313" key="7">
    <source>
        <dbReference type="Proteomes" id="UP000825729"/>
    </source>
</evidence>
<dbReference type="InterPro" id="IPR002885">
    <property type="entry name" value="PPR_rpt"/>
</dbReference>
<dbReference type="Proteomes" id="UP000825729">
    <property type="component" value="Unassembled WGS sequence"/>
</dbReference>
<keyword evidence="7" id="KW-1185">Reference proteome</keyword>
<accession>A0AAV7F3Z1</accession>
<name>A0AAV7F3Z1_ARIFI</name>
<dbReference type="PROSITE" id="PS50888">
    <property type="entry name" value="BHLH"/>
    <property type="match status" value="1"/>
</dbReference>
<dbReference type="Pfam" id="PF00010">
    <property type="entry name" value="HLH"/>
    <property type="match status" value="1"/>
</dbReference>
<keyword evidence="3" id="KW-0804">Transcription</keyword>
<dbReference type="PANTHER" id="PTHR46782:SF2">
    <property type="entry name" value="OS07G0545900 PROTEIN"/>
    <property type="match status" value="1"/>
</dbReference>
<evidence type="ECO:0000256" key="3">
    <source>
        <dbReference type="ARBA" id="ARBA00023163"/>
    </source>
</evidence>
<comment type="caution">
    <text evidence="6">The sequence shown here is derived from an EMBL/GenBank/DDBJ whole genome shotgun (WGS) entry which is preliminary data.</text>
</comment>
<dbReference type="GO" id="GO:0046983">
    <property type="term" value="F:protein dimerization activity"/>
    <property type="evidence" value="ECO:0007669"/>
    <property type="project" value="InterPro"/>
</dbReference>
<dbReference type="AlphaFoldDB" id="A0AAV7F3Z1"/>
<dbReference type="SMART" id="SM00353">
    <property type="entry name" value="HLH"/>
    <property type="match status" value="1"/>
</dbReference>
<proteinExistence type="predicted"/>